<organism evidence="5 6">
    <name type="scientific">Comamonas piscis</name>
    <dbReference type="NCBI Taxonomy" id="1562974"/>
    <lineage>
        <taxon>Bacteria</taxon>
        <taxon>Pseudomonadati</taxon>
        <taxon>Pseudomonadota</taxon>
        <taxon>Betaproteobacteria</taxon>
        <taxon>Burkholderiales</taxon>
        <taxon>Comamonadaceae</taxon>
        <taxon>Comamonas</taxon>
    </lineage>
</organism>
<dbReference type="RefSeq" id="WP_182322271.1">
    <property type="nucleotide sequence ID" value="NZ_CP058554.1"/>
</dbReference>
<proteinExistence type="predicted"/>
<dbReference type="PROSITE" id="PS51000">
    <property type="entry name" value="HTH_DEOR_2"/>
    <property type="match status" value="1"/>
</dbReference>
<evidence type="ECO:0000256" key="2">
    <source>
        <dbReference type="ARBA" id="ARBA00023125"/>
    </source>
</evidence>
<dbReference type="AlphaFoldDB" id="A0A7G5EHN2"/>
<dbReference type="InterPro" id="IPR036390">
    <property type="entry name" value="WH_DNA-bd_sf"/>
</dbReference>
<dbReference type="InterPro" id="IPR014036">
    <property type="entry name" value="DeoR-like_C"/>
</dbReference>
<dbReference type="Gene3D" id="3.40.50.1360">
    <property type="match status" value="1"/>
</dbReference>
<dbReference type="GO" id="GO:0003700">
    <property type="term" value="F:DNA-binding transcription factor activity"/>
    <property type="evidence" value="ECO:0007669"/>
    <property type="project" value="InterPro"/>
</dbReference>
<dbReference type="PANTHER" id="PTHR30363:SF44">
    <property type="entry name" value="AGA OPERON TRANSCRIPTIONAL REPRESSOR-RELATED"/>
    <property type="match status" value="1"/>
</dbReference>
<accession>A0A7G5EHN2</accession>
<dbReference type="PANTHER" id="PTHR30363">
    <property type="entry name" value="HTH-TYPE TRANSCRIPTIONAL REGULATOR SRLR-RELATED"/>
    <property type="match status" value="1"/>
</dbReference>
<evidence type="ECO:0000313" key="5">
    <source>
        <dbReference type="EMBL" id="QMV73507.1"/>
    </source>
</evidence>
<evidence type="ECO:0000256" key="1">
    <source>
        <dbReference type="ARBA" id="ARBA00023015"/>
    </source>
</evidence>
<dbReference type="Proteomes" id="UP000515240">
    <property type="component" value="Chromosome"/>
</dbReference>
<reference evidence="5 6" key="1">
    <citation type="journal article" date="2020" name="G3 (Bethesda)">
        <title>CeMbio - The Caenorhabditis elegans Microbiome Resource.</title>
        <authorList>
            <person name="Dirksen P."/>
            <person name="Assie A."/>
            <person name="Zimmermann J."/>
            <person name="Zhang F."/>
            <person name="Tietje A.M."/>
            <person name="Marsh S.A."/>
            <person name="Felix M.A."/>
            <person name="Shapira M."/>
            <person name="Kaleta C."/>
            <person name="Schulenburg H."/>
            <person name="Samuel B."/>
        </authorList>
    </citation>
    <scope>NUCLEOTIDE SEQUENCE [LARGE SCALE GENOMIC DNA]</scope>
    <source>
        <strain evidence="5 6">BIGb0172</strain>
    </source>
</reference>
<keyword evidence="1" id="KW-0805">Transcription regulation</keyword>
<dbReference type="InterPro" id="IPR001034">
    <property type="entry name" value="DeoR_HTH"/>
</dbReference>
<dbReference type="SUPFAM" id="SSF100950">
    <property type="entry name" value="NagB/RpiA/CoA transferase-like"/>
    <property type="match status" value="1"/>
</dbReference>
<gene>
    <name evidence="5" type="ORF">HS961_12095</name>
</gene>
<dbReference type="EMBL" id="CP058554">
    <property type="protein sequence ID" value="QMV73507.1"/>
    <property type="molecule type" value="Genomic_DNA"/>
</dbReference>
<dbReference type="InterPro" id="IPR050313">
    <property type="entry name" value="Carb_Metab_HTH_regulators"/>
</dbReference>
<keyword evidence="2" id="KW-0238">DNA-binding</keyword>
<dbReference type="PROSITE" id="PS00894">
    <property type="entry name" value="HTH_DEOR_1"/>
    <property type="match status" value="1"/>
</dbReference>
<dbReference type="PRINTS" id="PR00037">
    <property type="entry name" value="HTHLACR"/>
</dbReference>
<feature type="domain" description="HTH deoR-type" evidence="4">
    <location>
        <begin position="2"/>
        <end position="57"/>
    </location>
</feature>
<keyword evidence="3" id="KW-0804">Transcription</keyword>
<dbReference type="InterPro" id="IPR018356">
    <property type="entry name" value="Tscrpt_reg_HTH_DeoR_CS"/>
</dbReference>
<evidence type="ECO:0000313" key="6">
    <source>
        <dbReference type="Proteomes" id="UP000515240"/>
    </source>
</evidence>
<dbReference type="SMART" id="SM01134">
    <property type="entry name" value="DeoRC"/>
    <property type="match status" value="1"/>
</dbReference>
<dbReference type="GO" id="GO:0003677">
    <property type="term" value="F:DNA binding"/>
    <property type="evidence" value="ECO:0007669"/>
    <property type="project" value="UniProtKB-KW"/>
</dbReference>
<dbReference type="Pfam" id="PF08220">
    <property type="entry name" value="HTH_DeoR"/>
    <property type="match status" value="1"/>
</dbReference>
<name>A0A7G5EHN2_9BURK</name>
<dbReference type="InterPro" id="IPR037171">
    <property type="entry name" value="NagB/RpiA_transferase-like"/>
</dbReference>
<dbReference type="SMART" id="SM00420">
    <property type="entry name" value="HTH_DEOR"/>
    <property type="match status" value="1"/>
</dbReference>
<dbReference type="KEGG" id="cpis:HS961_12095"/>
<sequence length="254" mass="27972">MKVTNRRESILQAVHSGMTDVAALCARFDISEATVRRDLQALQQDGRLLRVYGGAVAAPIRHEPEESLELRKVHDGEGKAAIAREAIRLIEPGDTLFIDGGTTTDALARHLPKDDSLRIITNSLLALNTLSARDIRVTLLGGDLRPGSMSVYGPLADMALERLTFDKVFSSADGIDAEFGVCEGSIEQAWFKEKLFRRTREVYMLATAEKLGRKSQMNWSPIHRPWTLITDAAPESHAVQAFGNHPFVTVLPVA</sequence>
<dbReference type="Pfam" id="PF00455">
    <property type="entry name" value="DeoRC"/>
    <property type="match status" value="1"/>
</dbReference>
<keyword evidence="6" id="KW-1185">Reference proteome</keyword>
<dbReference type="SUPFAM" id="SSF46785">
    <property type="entry name" value="Winged helix' DNA-binding domain"/>
    <property type="match status" value="1"/>
</dbReference>
<protein>
    <submittedName>
        <fullName evidence="5">DeoR/GlpR transcriptional regulator</fullName>
    </submittedName>
</protein>
<evidence type="ECO:0000259" key="4">
    <source>
        <dbReference type="PROSITE" id="PS51000"/>
    </source>
</evidence>
<evidence type="ECO:0000256" key="3">
    <source>
        <dbReference type="ARBA" id="ARBA00023163"/>
    </source>
</evidence>